<dbReference type="InterPro" id="IPR051172">
    <property type="entry name" value="Chlamydia_OmcB"/>
</dbReference>
<feature type="transmembrane region" description="Helical" evidence="2">
    <location>
        <begin position="1760"/>
        <end position="1780"/>
    </location>
</feature>
<reference evidence="4" key="1">
    <citation type="submission" date="2022-06" db="EMBL/GenBank/DDBJ databases">
        <title>Sequencing the genomes of 1000 actinobacteria strains.</title>
        <authorList>
            <person name="Klenk H.-P."/>
        </authorList>
    </citation>
    <scope>NUCLEOTIDE SEQUENCE</scope>
    <source>
        <strain evidence="4">DSM 22016</strain>
    </source>
</reference>
<feature type="domain" description="DUF11" evidence="3">
    <location>
        <begin position="655"/>
        <end position="775"/>
    </location>
</feature>
<keyword evidence="5" id="KW-1185">Reference proteome</keyword>
<organism evidence="4 5">
    <name type="scientific">Agromyces terreus</name>
    <dbReference type="NCBI Taxonomy" id="424795"/>
    <lineage>
        <taxon>Bacteria</taxon>
        <taxon>Bacillati</taxon>
        <taxon>Actinomycetota</taxon>
        <taxon>Actinomycetes</taxon>
        <taxon>Micrococcales</taxon>
        <taxon>Microbacteriaceae</taxon>
        <taxon>Agromyces</taxon>
    </lineage>
</organism>
<protein>
    <submittedName>
        <fullName evidence="4">Repeat protein (TIGR01451 family)</fullName>
    </submittedName>
</protein>
<dbReference type="InterPro" id="IPR013783">
    <property type="entry name" value="Ig-like_fold"/>
</dbReference>
<evidence type="ECO:0000259" key="3">
    <source>
        <dbReference type="Pfam" id="PF01345"/>
    </source>
</evidence>
<evidence type="ECO:0000313" key="4">
    <source>
        <dbReference type="EMBL" id="MCP2372313.1"/>
    </source>
</evidence>
<keyword evidence="2" id="KW-0812">Transmembrane</keyword>
<dbReference type="PANTHER" id="PTHR34819">
    <property type="entry name" value="LARGE CYSTEINE-RICH PERIPLASMIC PROTEIN OMCB"/>
    <property type="match status" value="1"/>
</dbReference>
<feature type="domain" description="DUF11" evidence="3">
    <location>
        <begin position="528"/>
        <end position="647"/>
    </location>
</feature>
<feature type="compositionally biased region" description="Pro residues" evidence="1">
    <location>
        <begin position="1725"/>
        <end position="1736"/>
    </location>
</feature>
<feature type="domain" description="DUF11" evidence="3">
    <location>
        <begin position="927"/>
        <end position="1035"/>
    </location>
</feature>
<dbReference type="RefSeq" id="WP_197738038.1">
    <property type="nucleotide sequence ID" value="NZ_BAAANU010000013.1"/>
</dbReference>
<dbReference type="InterPro" id="IPR047589">
    <property type="entry name" value="DUF11_rpt"/>
</dbReference>
<feature type="domain" description="DUF11" evidence="3">
    <location>
        <begin position="402"/>
        <end position="520"/>
    </location>
</feature>
<feature type="domain" description="DUF11" evidence="3">
    <location>
        <begin position="1467"/>
        <end position="1586"/>
    </location>
</feature>
<feature type="domain" description="DUF11" evidence="3">
    <location>
        <begin position="288"/>
        <end position="386"/>
    </location>
</feature>
<dbReference type="NCBIfam" id="TIGR01451">
    <property type="entry name" value="B_ant_repeat"/>
    <property type="match status" value="8"/>
</dbReference>
<dbReference type="Gene3D" id="2.60.40.1170">
    <property type="entry name" value="Mu homology domain, subdomain B"/>
    <property type="match status" value="1"/>
</dbReference>
<evidence type="ECO:0000256" key="2">
    <source>
        <dbReference type="SAM" id="Phobius"/>
    </source>
</evidence>
<evidence type="ECO:0000313" key="5">
    <source>
        <dbReference type="Proteomes" id="UP001139722"/>
    </source>
</evidence>
<name>A0A9X2H3J6_9MICO</name>
<keyword evidence="2" id="KW-0472">Membrane</keyword>
<evidence type="ECO:0000256" key="1">
    <source>
        <dbReference type="SAM" id="MobiDB-lite"/>
    </source>
</evidence>
<dbReference type="PANTHER" id="PTHR34819:SF3">
    <property type="entry name" value="CELL SURFACE PROTEIN"/>
    <property type="match status" value="1"/>
</dbReference>
<sequence length="1791" mass="178866">MTNLDTDGVAGTFNSSSATVAGPAGSEVLWAGLYWGARLSRGTGGEIGSGARQQMSLRLPGAGSYQTVTSQVGFGPTVGDQAYQEFADVTALVQAAGQGVYWGANVVAGTGEDRYAGWSLVVVFRAPSLPLRNLTVFDGFADVGRNEPQQVVLSGFRVPVNGPVDTQLGMVAYEGDFSTSGDNARLNETLLSTTPLSRGSNFFNGTNDDNGTSVASRTPAHVNMLGYDVKNLPANGIPNGATSATLSFESTGDRYFPGVATTAIRLFAPDFTTSTKTVVDLAGRNPGFPGDELQYTLTYPNTGQDPAVDVTMTDTLPPGTTFVSATPSSGSCVGAGSVVECDVGTIPVGGVWSATVRVLVGPDAGGTTLRNAAVLDYTAQTLDRDLTYVVAPAEIAISAQADLSVDKTMEPDPAFAGGEVTATIVVANDGPNSARDVVVEDRLPVGAEVVSIDAEQGSCDERAAVVTCALGSLATGAVVTVTLVLATQPDTTAASLVNVASVSSPTADPDLGDNTSGASVALTRAANLVVTKDAADTEVVPGATTSYTITVVNDGPSSADDVVIADAVGDERLILTAASLSGATCTFAASAATCELAALAPGASATMTVEARLSPDAPGALALLNTATVSSATADLNPDDNVATATVSAAEPSADVAVEKSVGDIVAGGQATYTVEVVNVGPSTASTVALEDVLPDGFTAVRAISSRGTCEIAAAVTCDLGDLPGPDGSGVVSSATITIVADVSPTQPAEDVSNTASIETATADPDSTDDASTATATVQAVADLAVTKSADPVQPAAGTDVTFTVGVTNRGPSAAADVVLTDSLPTGLVLAAVNPGAGIACSAAGTTLTCDARSLDVGATATVGIVMTVPPDFDLDAGAVNTASVASAATDPAPANDEASATITSRAVSDLITLKWDTTQAPTEPPRTFVAGEEVTYYVAAGNLGPSDASTAVVTDVLPVGVTFVSSIPECAFAAPATVSCALPDVPVGFAAVFPIVVRLDADLEPGALLTNTASITLTDPERVDPVSDNNVAARTNPVVVNADLVVSKQTYSLDLPEFTVTSPAAAPAGAQSGYAIDVRNDGPSVARDAVLVDSSTLTRFHVNQVRVIRDGVAEDITAQCSSSGGDLQCPLGDIPPFAPGEPSWLVQVDGMTLSDAVAGEYVNTATVTSVTPDGDPSDNESQAPITVTDPVATLSITKTATGMADVDGDGDADVVPGGSFAYEIEVANVLDISREGAADAPDTVVTDTLPEGFVVEAASATQGVCTITPPRTVSCDLGTVLGPGRMPEPPPVQITLSGRTLPSLAGTPSVVNTASAASSIAATVSAEAANDVVPVADLSIVKVADAEEFAAGGTAGFSLVVTNAGPSDAVTIEVGDLFPAELTFEPEASEPTCTPATQDGTVFVSCGIGTLTAGETRTVRVGASIDPAQSPAEVVNVSAVSSPTTGDYDFANNRSDAPVRIVQSADLVVTKTADAASQAAGESVTYTIGVTNTGPSDASAVEIVDTVPAGTILSSVGVSEGLVCTDDGATVTCALATLPSGASATVTIVVDLPETLEPGPVTNVVEASSDTPDPDESSNTASATVDVFVNADIAVKKSVLTPTPTAGRPISFAIDVVNSGPQAAPRVVVSDSLVDGLVFSSATAAGGTCQVTAPEGIQIVTCEIASLAVGDSARVVVTAVPEATVTEIVNGAFVGSAALDAASDDNYDEISVTVAPEAGDGGETPPPDPGAPPPAGGDGGEIPAGSGLPPTGVPWPLQALLWGIALIAAGVLFSVLRALDGMRRRGELQG</sequence>
<feature type="domain" description="DUF11" evidence="3">
    <location>
        <begin position="1338"/>
        <end position="1458"/>
    </location>
</feature>
<feature type="region of interest" description="Disordered" evidence="1">
    <location>
        <begin position="1716"/>
        <end position="1750"/>
    </location>
</feature>
<dbReference type="InterPro" id="IPR001434">
    <property type="entry name" value="OmcB-like_DUF11"/>
</dbReference>
<feature type="domain" description="DUF11" evidence="3">
    <location>
        <begin position="783"/>
        <end position="903"/>
    </location>
</feature>
<accession>A0A9X2H3J6</accession>
<gene>
    <name evidence="4" type="ORF">BJ978_002989</name>
</gene>
<dbReference type="GO" id="GO:0005975">
    <property type="term" value="P:carbohydrate metabolic process"/>
    <property type="evidence" value="ECO:0007669"/>
    <property type="project" value="UniProtKB-ARBA"/>
</dbReference>
<feature type="domain" description="DUF11" evidence="3">
    <location>
        <begin position="1593"/>
        <end position="1713"/>
    </location>
</feature>
<proteinExistence type="predicted"/>
<keyword evidence="2" id="KW-1133">Transmembrane helix</keyword>
<feature type="domain" description="DUF11" evidence="3">
    <location>
        <begin position="1063"/>
        <end position="1184"/>
    </location>
</feature>
<dbReference type="Gene3D" id="2.60.40.10">
    <property type="entry name" value="Immunoglobulins"/>
    <property type="match status" value="4"/>
</dbReference>
<comment type="caution">
    <text evidence="4">The sequence shown here is derived from an EMBL/GenBank/DDBJ whole genome shotgun (WGS) entry which is preliminary data.</text>
</comment>
<dbReference type="EMBL" id="JAMZDY010000001">
    <property type="protein sequence ID" value="MCP2372313.1"/>
    <property type="molecule type" value="Genomic_DNA"/>
</dbReference>
<dbReference type="Proteomes" id="UP001139722">
    <property type="component" value="Unassembled WGS sequence"/>
</dbReference>
<dbReference type="Pfam" id="PF01345">
    <property type="entry name" value="DUF11"/>
    <property type="match status" value="10"/>
</dbReference>